<evidence type="ECO:0000256" key="2">
    <source>
        <dbReference type="ARBA" id="ARBA00023054"/>
    </source>
</evidence>
<evidence type="ECO:0000256" key="4">
    <source>
        <dbReference type="SAM" id="Phobius"/>
    </source>
</evidence>
<name>A0A934V9S8_9BACT</name>
<dbReference type="EMBL" id="JAENIK010000008">
    <property type="protein sequence ID" value="MBK1815468.1"/>
    <property type="molecule type" value="Genomic_DNA"/>
</dbReference>
<dbReference type="Pfam" id="PF25989">
    <property type="entry name" value="YknX_C"/>
    <property type="match status" value="1"/>
</dbReference>
<keyword evidence="4" id="KW-1133">Transmembrane helix</keyword>
<dbReference type="Gene3D" id="1.10.287.470">
    <property type="entry name" value="Helix hairpin bin"/>
    <property type="match status" value="1"/>
</dbReference>
<dbReference type="InterPro" id="IPR050465">
    <property type="entry name" value="UPF0194_transport"/>
</dbReference>
<dbReference type="GO" id="GO:0030313">
    <property type="term" value="C:cell envelope"/>
    <property type="evidence" value="ECO:0007669"/>
    <property type="project" value="UniProtKB-SubCell"/>
</dbReference>
<dbReference type="Gene3D" id="2.40.50.100">
    <property type="match status" value="1"/>
</dbReference>
<reference evidence="6" key="1">
    <citation type="submission" date="2021-01" db="EMBL/GenBank/DDBJ databases">
        <title>Modified the classification status of verrucomicrobia.</title>
        <authorList>
            <person name="Feng X."/>
        </authorList>
    </citation>
    <scope>NUCLEOTIDE SEQUENCE</scope>
    <source>
        <strain evidence="6">JCM 18052</strain>
    </source>
</reference>
<evidence type="ECO:0000256" key="1">
    <source>
        <dbReference type="ARBA" id="ARBA00004196"/>
    </source>
</evidence>
<dbReference type="InterPro" id="IPR058637">
    <property type="entry name" value="YknX-like_C"/>
</dbReference>
<dbReference type="RefSeq" id="WP_200350428.1">
    <property type="nucleotide sequence ID" value="NZ_BAABHZ010000012.1"/>
</dbReference>
<comment type="caution">
    <text evidence="6">The sequence shown here is derived from an EMBL/GenBank/DDBJ whole genome shotgun (WGS) entry which is preliminary data.</text>
</comment>
<dbReference type="Gene3D" id="2.40.30.170">
    <property type="match status" value="1"/>
</dbReference>
<dbReference type="PANTHER" id="PTHR32347">
    <property type="entry name" value="EFFLUX SYSTEM COMPONENT YKNX-RELATED"/>
    <property type="match status" value="1"/>
</dbReference>
<accession>A0A934V9S8</accession>
<dbReference type="SUPFAM" id="SSF111369">
    <property type="entry name" value="HlyD-like secretion proteins"/>
    <property type="match status" value="1"/>
</dbReference>
<keyword evidence="4" id="KW-0812">Transmembrane</keyword>
<keyword evidence="2" id="KW-0175">Coiled coil</keyword>
<evidence type="ECO:0000313" key="7">
    <source>
        <dbReference type="Proteomes" id="UP000600139"/>
    </source>
</evidence>
<evidence type="ECO:0000256" key="3">
    <source>
        <dbReference type="SAM" id="MobiDB-lite"/>
    </source>
</evidence>
<feature type="region of interest" description="Disordered" evidence="3">
    <location>
        <begin position="1"/>
        <end position="20"/>
    </location>
</feature>
<dbReference type="Proteomes" id="UP000600139">
    <property type="component" value="Unassembled WGS sequence"/>
</dbReference>
<feature type="domain" description="YknX-like C-terminal permuted SH3-like" evidence="5">
    <location>
        <begin position="348"/>
        <end position="414"/>
    </location>
</feature>
<evidence type="ECO:0000259" key="5">
    <source>
        <dbReference type="Pfam" id="PF25989"/>
    </source>
</evidence>
<dbReference type="Gene3D" id="2.40.420.20">
    <property type="match status" value="1"/>
</dbReference>
<comment type="subcellular location">
    <subcellularLocation>
        <location evidence="1">Cell envelope</location>
    </subcellularLocation>
</comment>
<organism evidence="6 7">
    <name type="scientific">Luteolibacter yonseiensis</name>
    <dbReference type="NCBI Taxonomy" id="1144680"/>
    <lineage>
        <taxon>Bacteria</taxon>
        <taxon>Pseudomonadati</taxon>
        <taxon>Verrucomicrobiota</taxon>
        <taxon>Verrucomicrobiia</taxon>
        <taxon>Verrucomicrobiales</taxon>
        <taxon>Verrucomicrobiaceae</taxon>
        <taxon>Luteolibacter</taxon>
    </lineage>
</organism>
<keyword evidence="7" id="KW-1185">Reference proteome</keyword>
<protein>
    <submittedName>
        <fullName evidence="6">HlyD family efflux transporter periplasmic adaptor subunit</fullName>
    </submittedName>
</protein>
<feature type="transmembrane region" description="Helical" evidence="4">
    <location>
        <begin position="30"/>
        <end position="47"/>
    </location>
</feature>
<keyword evidence="4" id="KW-0472">Membrane</keyword>
<evidence type="ECO:0000313" key="6">
    <source>
        <dbReference type="EMBL" id="MBK1815468.1"/>
    </source>
</evidence>
<sequence>MATQDSAAPSTAPWENKRNPSGKNLIRRSIPWLGGLVLVALIAWGLWPKPVVIETGLVARGPLTVRVSEEGKTRVRNRYIVAAPVAGKMRRVPLKPGDEVKAGETLLTAIEPAVTPLLDPRSRAQAEAVVSMREASRKQATESLAARKAALEMSEADRDRMRAVTQAGSLSDSERDRMEADFSMKSAELRAAEFSLQVIDYELAQARAALARPEADTTGNLVEVKSPVSGRVLKVMQESEMIIAPGTQILEIGDPADIEIEAEILSRDAVSIKPGDSVEVEQWGGETPLKGRVRRVEPAAFTKISALGVEEQRVIVLSDLVEIPEAAKGLGDRYRVEVRVAIWHGDDVVVVPAGALFREGNAWKTYLFKDNTAKLTPVEAGHSDGRFTEILSGVAAGDELLLHPPDTVKDGTPVVKRAE</sequence>
<proteinExistence type="predicted"/>
<dbReference type="PANTHER" id="PTHR32347:SF29">
    <property type="entry name" value="UPF0194 MEMBRANE PROTEIN YBHG"/>
    <property type="match status" value="1"/>
</dbReference>
<gene>
    <name evidence="6" type="ORF">JIN84_07575</name>
</gene>
<dbReference type="AlphaFoldDB" id="A0A934V9S8"/>